<protein>
    <submittedName>
        <fullName evidence="4">Uncharacterized protein</fullName>
    </submittedName>
</protein>
<keyword evidence="2" id="KW-0808">Transferase</keyword>
<evidence type="ECO:0000256" key="2">
    <source>
        <dbReference type="ARBA" id="ARBA00022679"/>
    </source>
</evidence>
<dbReference type="OrthoDB" id="439943at2759"/>
<dbReference type="PANTHER" id="PTHR31121">
    <property type="entry name" value="ALPHA-1,2 MANNOSYLTRANSFERASE KTR1"/>
    <property type="match status" value="1"/>
</dbReference>
<dbReference type="InterPro" id="IPR029044">
    <property type="entry name" value="Nucleotide-diphossugar_trans"/>
</dbReference>
<dbReference type="InterPro" id="IPR002685">
    <property type="entry name" value="Glyco_trans_15"/>
</dbReference>
<organism evidence="4 5">
    <name type="scientific">Mortierella isabellina</name>
    <name type="common">Filamentous fungus</name>
    <name type="synonym">Umbelopsis isabellina</name>
    <dbReference type="NCBI Taxonomy" id="91625"/>
    <lineage>
        <taxon>Eukaryota</taxon>
        <taxon>Fungi</taxon>
        <taxon>Fungi incertae sedis</taxon>
        <taxon>Mucoromycota</taxon>
        <taxon>Mucoromycotina</taxon>
        <taxon>Umbelopsidomycetes</taxon>
        <taxon>Umbelopsidales</taxon>
        <taxon>Umbelopsidaceae</taxon>
        <taxon>Umbelopsis</taxon>
    </lineage>
</organism>
<name>A0A8H7U938_MORIS</name>
<evidence type="ECO:0000256" key="3">
    <source>
        <dbReference type="PIRSR" id="PIRSR018153-1"/>
    </source>
</evidence>
<evidence type="ECO:0000313" key="5">
    <source>
        <dbReference type="Proteomes" id="UP000654370"/>
    </source>
</evidence>
<accession>A0A8H7U938</accession>
<keyword evidence="5" id="KW-1185">Reference proteome</keyword>
<reference evidence="4" key="1">
    <citation type="submission" date="2020-12" db="EMBL/GenBank/DDBJ databases">
        <title>Metabolic potential, ecology and presence of endohyphal bacteria is reflected in genomic diversity of Mucoromycotina.</title>
        <authorList>
            <person name="Muszewska A."/>
            <person name="Okrasinska A."/>
            <person name="Steczkiewicz K."/>
            <person name="Drgas O."/>
            <person name="Orlowska M."/>
            <person name="Perlinska-Lenart U."/>
            <person name="Aleksandrzak-Piekarczyk T."/>
            <person name="Szatraj K."/>
            <person name="Zielenkiewicz U."/>
            <person name="Pilsyk S."/>
            <person name="Malc E."/>
            <person name="Mieczkowski P."/>
            <person name="Kruszewska J.S."/>
            <person name="Biernat P."/>
            <person name="Pawlowska J."/>
        </authorList>
    </citation>
    <scope>NUCLEOTIDE SEQUENCE</scope>
    <source>
        <strain evidence="4">WA0000067209</strain>
    </source>
</reference>
<dbReference type="SUPFAM" id="SSF53448">
    <property type="entry name" value="Nucleotide-diphospho-sugar transferases"/>
    <property type="match status" value="1"/>
</dbReference>
<dbReference type="GO" id="GO:0005794">
    <property type="term" value="C:Golgi apparatus"/>
    <property type="evidence" value="ECO:0007669"/>
    <property type="project" value="TreeGrafter"/>
</dbReference>
<evidence type="ECO:0000313" key="4">
    <source>
        <dbReference type="EMBL" id="KAG2174200.1"/>
    </source>
</evidence>
<dbReference type="GO" id="GO:0000032">
    <property type="term" value="P:cell wall mannoprotein biosynthetic process"/>
    <property type="evidence" value="ECO:0007669"/>
    <property type="project" value="TreeGrafter"/>
</dbReference>
<sequence>MRSLLSRKTLITLAFVAVFIFLYRIGDHPRIVNTMQPTAYYDKYDEPVCLPEQHISKHPPPEKAKAAMVVLIRNNEQEQMVGTIKNLEQRFNKNFNYPYVFLNNDPFTEEFKEAMKLAAPHASMEFGQIPQQHWSYPSWVNQTKAAECRQKMDAEGIYYGGSESYRHMCRFNSGFFFKHHLLDDYDWYWRVEPGVRFYCDITYDPFLFMQKHKKQYGFVITLLELKDTIPTLWDTVLDYAKSRKIDLGMTAIAGKGKSKSLFPYFLDENNGYNLCHFWSNFEIGSLNLWRSSNYQDFFSYLDQTGNFFYERWGDAPVHSLAAGLFLKTDEIHYFEDFGYQHDKYRHCPSKESGKGCRCECPAGTSDASIDHDKYWDTCLPRWREWEKNSKKLWGGWN</sequence>
<dbReference type="GO" id="GO:0000026">
    <property type="term" value="F:alpha-1,2-mannosyltransferase activity"/>
    <property type="evidence" value="ECO:0007669"/>
    <property type="project" value="TreeGrafter"/>
</dbReference>
<feature type="active site" description="Nucleophile" evidence="3">
    <location>
        <position position="282"/>
    </location>
</feature>
<dbReference type="Pfam" id="PF01793">
    <property type="entry name" value="Glyco_transf_15"/>
    <property type="match status" value="1"/>
</dbReference>
<dbReference type="PANTHER" id="PTHR31121:SF2">
    <property type="entry name" value="MANNOSYLTRANSFERASE KTR5-RELATED"/>
    <property type="match status" value="1"/>
</dbReference>
<evidence type="ECO:0000256" key="1">
    <source>
        <dbReference type="ARBA" id="ARBA00007677"/>
    </source>
</evidence>
<dbReference type="GO" id="GO:0006487">
    <property type="term" value="P:protein N-linked glycosylation"/>
    <property type="evidence" value="ECO:0007669"/>
    <property type="project" value="TreeGrafter"/>
</dbReference>
<dbReference type="EMBL" id="JAEPQZ010000013">
    <property type="protein sequence ID" value="KAG2174200.1"/>
    <property type="molecule type" value="Genomic_DNA"/>
</dbReference>
<dbReference type="FunFam" id="3.90.550.10:FF:000051">
    <property type="entry name" value="Alpha-1,2-mannosyltransferase (Ktr4)"/>
    <property type="match status" value="1"/>
</dbReference>
<proteinExistence type="inferred from homology"/>
<dbReference type="Gene3D" id="3.90.550.10">
    <property type="entry name" value="Spore Coat Polysaccharide Biosynthesis Protein SpsA, Chain A"/>
    <property type="match status" value="1"/>
</dbReference>
<dbReference type="AlphaFoldDB" id="A0A8H7U938"/>
<comment type="caution">
    <text evidence="4">The sequence shown here is derived from an EMBL/GenBank/DDBJ whole genome shotgun (WGS) entry which is preliminary data.</text>
</comment>
<gene>
    <name evidence="4" type="ORF">INT43_004221</name>
</gene>
<dbReference type="PIRSF" id="PIRSF018153">
    <property type="entry name" value="Glyco_trans_15"/>
    <property type="match status" value="1"/>
</dbReference>
<dbReference type="Proteomes" id="UP000654370">
    <property type="component" value="Unassembled WGS sequence"/>
</dbReference>
<comment type="similarity">
    <text evidence="1">Belongs to the glycosyltransferase 15 family.</text>
</comment>
<dbReference type="GO" id="GO:0016020">
    <property type="term" value="C:membrane"/>
    <property type="evidence" value="ECO:0007669"/>
    <property type="project" value="InterPro"/>
</dbReference>